<name>A0ACC0P7B3_RHOML</name>
<comment type="caution">
    <text evidence="1">The sequence shown here is derived from an EMBL/GenBank/DDBJ whole genome shotgun (WGS) entry which is preliminary data.</text>
</comment>
<protein>
    <submittedName>
        <fullName evidence="1">Uncharacterized protein</fullName>
    </submittedName>
</protein>
<reference evidence="1" key="1">
    <citation type="submission" date="2022-02" db="EMBL/GenBank/DDBJ databases">
        <title>Plant Genome Project.</title>
        <authorList>
            <person name="Zhang R.-G."/>
        </authorList>
    </citation>
    <scope>NUCLEOTIDE SEQUENCE</scope>
    <source>
        <strain evidence="1">AT1</strain>
    </source>
</reference>
<sequence length="179" mass="20402">MASPPKSLTASKFSVDFVVAPKSRSPDRTLRTRARFLKLCELRTGVGCYSRVLILSYSAYVLLYNLHVGYGMRDDVRKVRGTDERKGPRERREDKELLSIIQERGISDWIDIAILLGTNRTPFQCLARYQRSLNASILKREWTEVDDDKLRAAVETFRAGNWQLVASTLEGRTGTQCSN</sequence>
<dbReference type="EMBL" id="CM046391">
    <property type="protein sequence ID" value="KAI8560633.1"/>
    <property type="molecule type" value="Genomic_DNA"/>
</dbReference>
<evidence type="ECO:0000313" key="1">
    <source>
        <dbReference type="EMBL" id="KAI8560633.1"/>
    </source>
</evidence>
<keyword evidence="2" id="KW-1185">Reference proteome</keyword>
<organism evidence="1 2">
    <name type="scientific">Rhododendron molle</name>
    <name type="common">Chinese azalea</name>
    <name type="synonym">Azalea mollis</name>
    <dbReference type="NCBI Taxonomy" id="49168"/>
    <lineage>
        <taxon>Eukaryota</taxon>
        <taxon>Viridiplantae</taxon>
        <taxon>Streptophyta</taxon>
        <taxon>Embryophyta</taxon>
        <taxon>Tracheophyta</taxon>
        <taxon>Spermatophyta</taxon>
        <taxon>Magnoliopsida</taxon>
        <taxon>eudicotyledons</taxon>
        <taxon>Gunneridae</taxon>
        <taxon>Pentapetalae</taxon>
        <taxon>asterids</taxon>
        <taxon>Ericales</taxon>
        <taxon>Ericaceae</taxon>
        <taxon>Ericoideae</taxon>
        <taxon>Rhodoreae</taxon>
        <taxon>Rhododendron</taxon>
    </lineage>
</organism>
<dbReference type="Proteomes" id="UP001062846">
    <property type="component" value="Chromosome 4"/>
</dbReference>
<accession>A0ACC0P7B3</accession>
<evidence type="ECO:0000313" key="2">
    <source>
        <dbReference type="Proteomes" id="UP001062846"/>
    </source>
</evidence>
<gene>
    <name evidence="1" type="ORF">RHMOL_Rhmol04G0273400</name>
</gene>
<proteinExistence type="predicted"/>